<reference evidence="2 3" key="1">
    <citation type="submission" date="2020-02" db="EMBL/GenBank/DDBJ databases">
        <title>Characterization of phylogenetic diversity of novel bifidobacterial species isolated in Czech ZOOs.</title>
        <authorList>
            <person name="Lugli G.A."/>
            <person name="Vera N.B."/>
            <person name="Ventura M."/>
        </authorList>
    </citation>
    <scope>NUCLEOTIDE SEQUENCE [LARGE SCALE GENOMIC DNA]</scope>
    <source>
        <strain evidence="2 3">DSM 109959</strain>
    </source>
</reference>
<sequence>MKVEVITLHSIRNYGSVLQTLATQEKFKQYGCEVEFINYMRQDALEKNFYREFTLNDNPVKSAAKRAVLYPTIHRWRHVFDGFLSKNVTLTKQTYTSEAQLETNTPKADIYCTGSDQVWNSEWNRGLEEAFYLKFAPDNAKKIAYSASIGRDDFADWEKPEVTKLLSRYDAISMREESAVTAVRNLGINNVCHVSDPTLQLERSYWEKMATPPVVNDDYVLIYQLNKNKLFDDFAIRFAKRHHCKLMRVCVRYDQMRLPGSPILIPEVEEFVSLIANARFVITDSFHATAFSLNLNQEVVCIYPGKFSSRLSNILKATNMTHRHLTDFNRLDIADKHTDFSFINQYFDNERKRGTDFLDKVLA</sequence>
<name>A0A7Y0EZ94_9BIFI</name>
<evidence type="ECO:0000313" key="2">
    <source>
        <dbReference type="EMBL" id="NMM99127.1"/>
    </source>
</evidence>
<comment type="caution">
    <text evidence="2">The sequence shown here is derived from an EMBL/GenBank/DDBJ whole genome shotgun (WGS) entry which is preliminary data.</text>
</comment>
<proteinExistence type="predicted"/>
<dbReference type="EMBL" id="JAAIIG010000013">
    <property type="protein sequence ID" value="NMM99127.1"/>
    <property type="molecule type" value="Genomic_DNA"/>
</dbReference>
<dbReference type="Proteomes" id="UP000543419">
    <property type="component" value="Unassembled WGS sequence"/>
</dbReference>
<dbReference type="Pfam" id="PF04230">
    <property type="entry name" value="PS_pyruv_trans"/>
    <property type="match status" value="1"/>
</dbReference>
<dbReference type="AlphaFoldDB" id="A0A7Y0EZ94"/>
<dbReference type="GO" id="GO:0016740">
    <property type="term" value="F:transferase activity"/>
    <property type="evidence" value="ECO:0007669"/>
    <property type="project" value="UniProtKB-KW"/>
</dbReference>
<organism evidence="2 3">
    <name type="scientific">Bifidobacterium olomucense</name>
    <dbReference type="NCBI Taxonomy" id="2675324"/>
    <lineage>
        <taxon>Bacteria</taxon>
        <taxon>Bacillati</taxon>
        <taxon>Actinomycetota</taxon>
        <taxon>Actinomycetes</taxon>
        <taxon>Bifidobacteriales</taxon>
        <taxon>Bifidobacteriaceae</taxon>
        <taxon>Bifidobacterium</taxon>
    </lineage>
</organism>
<gene>
    <name evidence="2" type="ORF">G1C97_2085</name>
</gene>
<keyword evidence="3" id="KW-1185">Reference proteome</keyword>
<evidence type="ECO:0000313" key="3">
    <source>
        <dbReference type="Proteomes" id="UP000543419"/>
    </source>
</evidence>
<feature type="domain" description="Polysaccharide pyruvyl transferase" evidence="1">
    <location>
        <begin position="13"/>
        <end position="303"/>
    </location>
</feature>
<dbReference type="RefSeq" id="WP_169241701.1">
    <property type="nucleotide sequence ID" value="NZ_JAAIIG010000013.1"/>
</dbReference>
<keyword evidence="2" id="KW-0808">Transferase</keyword>
<dbReference type="InterPro" id="IPR007345">
    <property type="entry name" value="Polysacch_pyruvyl_Trfase"/>
</dbReference>
<evidence type="ECO:0000259" key="1">
    <source>
        <dbReference type="Pfam" id="PF04230"/>
    </source>
</evidence>
<accession>A0A7Y0EZ94</accession>
<protein>
    <submittedName>
        <fullName evidence="2">Polysaccharide pyruvyl transferase</fullName>
    </submittedName>
</protein>